<dbReference type="SUPFAM" id="SSF48498">
    <property type="entry name" value="Tetracyclin repressor-like, C-terminal domain"/>
    <property type="match status" value="1"/>
</dbReference>
<dbReference type="EMBL" id="MLIS01000014">
    <property type="protein sequence ID" value="OHU75983.1"/>
    <property type="molecule type" value="Genomic_DNA"/>
</dbReference>
<protein>
    <recommendedName>
        <fullName evidence="1">BetI-type transcriptional repressor C-terminal domain-containing protein</fullName>
    </recommendedName>
</protein>
<keyword evidence="3" id="KW-1185">Reference proteome</keyword>
<dbReference type="AlphaFoldDB" id="A0A1S1M0A0"/>
<accession>A0A1S1M0A0</accession>
<dbReference type="InterPro" id="IPR036271">
    <property type="entry name" value="Tet_transcr_reg_TetR-rel_C_sf"/>
</dbReference>
<evidence type="ECO:0000259" key="1">
    <source>
        <dbReference type="Pfam" id="PF13977"/>
    </source>
</evidence>
<dbReference type="Proteomes" id="UP000179441">
    <property type="component" value="Unassembled WGS sequence"/>
</dbReference>
<feature type="domain" description="BetI-type transcriptional repressor C-terminal" evidence="1">
    <location>
        <begin position="66"/>
        <end position="157"/>
    </location>
</feature>
<evidence type="ECO:0000313" key="2">
    <source>
        <dbReference type="EMBL" id="OHU75983.1"/>
    </source>
</evidence>
<dbReference type="InterPro" id="IPR039538">
    <property type="entry name" value="BetI_C"/>
</dbReference>
<reference evidence="2 3" key="1">
    <citation type="submission" date="2016-10" db="EMBL/GenBank/DDBJ databases">
        <title>Evaluation of Human, Veterinary and Environmental Mycobacterium chelonae Isolates by Core Genome Phylogenomic Analysis, Targeted Gene Comparison, and Anti-microbial Susceptibility Patterns: A Tale of Mistaken Identities.</title>
        <authorList>
            <person name="Fogelson S.B."/>
            <person name="Camus A.C."/>
            <person name="Lorenz W."/>
            <person name="Vasireddy R."/>
            <person name="Vasireddy S."/>
            <person name="Smith T."/>
            <person name="Brown-Elliott B.A."/>
            <person name="Wallace R.J.Jr."/>
            <person name="Hasan N.A."/>
            <person name="Reischl U."/>
            <person name="Sanchez S."/>
        </authorList>
    </citation>
    <scope>NUCLEOTIDE SEQUENCE [LARGE SCALE GENOMIC DNA]</scope>
    <source>
        <strain evidence="2 3">15518</strain>
    </source>
</reference>
<dbReference type="RefSeq" id="WP_070952865.1">
    <property type="nucleotide sequence ID" value="NZ_MLIS01000014.1"/>
</dbReference>
<name>A0A1S1M0A0_MYCCH</name>
<comment type="caution">
    <text evidence="2">The sequence shown here is derived from an EMBL/GenBank/DDBJ whole genome shotgun (WGS) entry which is preliminary data.</text>
</comment>
<dbReference type="Gene3D" id="1.10.357.10">
    <property type="entry name" value="Tetracycline Repressor, domain 2"/>
    <property type="match status" value="1"/>
</dbReference>
<evidence type="ECO:0000313" key="3">
    <source>
        <dbReference type="Proteomes" id="UP000179441"/>
    </source>
</evidence>
<feature type="non-terminal residue" evidence="2">
    <location>
        <position position="1"/>
    </location>
</feature>
<sequence length="163" mass="18262">YSRGAFYSNFTSKDELFFALFVRQSEQMYTRFSEAVDSVTSDDDPIAVVTEVMAQHNVWQKKWFLLTTEFTLYAVRNRAAGIQLAQRDSELRSTLAALMASLLEKTGWLATIPMEDVARILMALSDGLLSQSLTEAGISDATGELERRVVPATLSGLLRRREA</sequence>
<gene>
    <name evidence="2" type="ORF">BKG84_25305</name>
</gene>
<organism evidence="2 3">
    <name type="scientific">Mycobacteroides chelonae</name>
    <name type="common">Mycobacterium chelonae</name>
    <dbReference type="NCBI Taxonomy" id="1774"/>
    <lineage>
        <taxon>Bacteria</taxon>
        <taxon>Bacillati</taxon>
        <taxon>Actinomycetota</taxon>
        <taxon>Actinomycetes</taxon>
        <taxon>Mycobacteriales</taxon>
        <taxon>Mycobacteriaceae</taxon>
        <taxon>Mycobacteroides</taxon>
    </lineage>
</organism>
<dbReference type="InterPro" id="IPR009057">
    <property type="entry name" value="Homeodomain-like_sf"/>
</dbReference>
<proteinExistence type="predicted"/>
<dbReference type="Pfam" id="PF13977">
    <property type="entry name" value="TetR_C_6"/>
    <property type="match status" value="1"/>
</dbReference>
<dbReference type="SUPFAM" id="SSF46689">
    <property type="entry name" value="Homeodomain-like"/>
    <property type="match status" value="1"/>
</dbReference>